<dbReference type="Pfam" id="PF25852">
    <property type="entry name" value="DUF6242_C"/>
    <property type="match status" value="1"/>
</dbReference>
<accession>J9H4Q5</accession>
<organism evidence="2">
    <name type="scientific">gut metagenome</name>
    <dbReference type="NCBI Taxonomy" id="749906"/>
    <lineage>
        <taxon>unclassified sequences</taxon>
        <taxon>metagenomes</taxon>
        <taxon>organismal metagenomes</taxon>
    </lineage>
</organism>
<comment type="caution">
    <text evidence="2">The sequence shown here is derived from an EMBL/GenBank/DDBJ whole genome shotgun (WGS) entry which is preliminary data.</text>
</comment>
<evidence type="ECO:0000259" key="1">
    <source>
        <dbReference type="Pfam" id="PF25852"/>
    </source>
</evidence>
<gene>
    <name evidence="2" type="ORF">EVA_03057</name>
</gene>
<name>J9H4Q5_9ZZZZ</name>
<proteinExistence type="predicted"/>
<evidence type="ECO:0000313" key="2">
    <source>
        <dbReference type="EMBL" id="EJX08830.1"/>
    </source>
</evidence>
<dbReference type="EMBL" id="AMCI01000530">
    <property type="protein sequence ID" value="EJX08830.1"/>
    <property type="molecule type" value="Genomic_DNA"/>
</dbReference>
<reference evidence="2" key="1">
    <citation type="journal article" date="2012" name="PLoS ONE">
        <title>Gene sets for utilization of primary and secondary nutrition supplies in the distal gut of endangered iberian lynx.</title>
        <authorList>
            <person name="Alcaide M."/>
            <person name="Messina E."/>
            <person name="Richter M."/>
            <person name="Bargiela R."/>
            <person name="Peplies J."/>
            <person name="Huws S.A."/>
            <person name="Newbold C.J."/>
            <person name="Golyshin P.N."/>
            <person name="Simon M.A."/>
            <person name="Lopez G."/>
            <person name="Yakimov M.M."/>
            <person name="Ferrer M."/>
        </authorList>
    </citation>
    <scope>NUCLEOTIDE SEQUENCE</scope>
</reference>
<feature type="domain" description="DUF6242" evidence="1">
    <location>
        <begin position="17"/>
        <end position="331"/>
    </location>
</feature>
<protein>
    <recommendedName>
        <fullName evidence="1">DUF6242 domain-containing protein</fullName>
    </recommendedName>
</protein>
<sequence length="331" mass="37930">MKTSLEYTLHISIYEHDPDSMSWNKEAITGLPSTSFANKQTVATLNDKLLLYIEENSAIKLYQNSTSNYGTWNNPNLNGLTFQQLPALVKLNILDVPQAKSQETLFTAVQQSVYQSIDGMNWEEVSTLIAPQDYSLNKLICGFENSLIGLFYKDGKAYLMSSKKGISAWDENTIVEMPKEFPTENIYATEYQTSNLLSQVMIVGKAKEDAQKIIPWAYDGNSWTMLDPDTEYKSYCLTEKIGCKPALMFYNGKFYMFGDKLNFIYTTKNQMAWYEADKKFFLPKEMELRGNYSMTIDQNQYIWLISGGCSNPGQENNEVWCGRLNKFGYDN</sequence>
<dbReference type="InterPro" id="IPR058667">
    <property type="entry name" value="DUF6242_C"/>
</dbReference>
<dbReference type="AlphaFoldDB" id="J9H4Q5"/>